<dbReference type="GO" id="GO:0008195">
    <property type="term" value="F:phosphatidate phosphatase activity"/>
    <property type="evidence" value="ECO:0007669"/>
    <property type="project" value="TreeGrafter"/>
</dbReference>
<dbReference type="SMART" id="SM00014">
    <property type="entry name" value="acidPPc"/>
    <property type="match status" value="1"/>
</dbReference>
<evidence type="ECO:0000313" key="9">
    <source>
        <dbReference type="RefSeq" id="XP_055887088.1"/>
    </source>
</evidence>
<sequence>MADLPVTMNSDKESSPCNKSMLAKKSVLSVQFLCDCLLFAILGIALLLIRSVAEPHFHGFWCGDKSLSLPYKKDTVTTSLLLVTSLGGSFLMFAINENLVAVVEKGPFMGLKNVVFIQFKTYSIFFFGFIIDVMFVDAIKNTFGRQRPHFFDVCKPDVSQSNCTDTNGLDRYIEEYTCTNMLATEKQMKDIYMSFPSGHMAVATYSAIYIVLYLELRMSATVSYFLRPAVQSIVLLLCLLCGVTRITDHKHFPSDVIFGGLLGGLVACAVFYKIAWNVIPSPLPEKMASQLISMATAQGGAMDATGKFSSQPVDPPLIVIKETRSQLTGSSFGIDSNKVTTKMSPL</sequence>
<dbReference type="OMA" id="MFAINEN"/>
<evidence type="ECO:0000259" key="7">
    <source>
        <dbReference type="SMART" id="SM00014"/>
    </source>
</evidence>
<dbReference type="GO" id="GO:0046839">
    <property type="term" value="P:phospholipid dephosphorylation"/>
    <property type="evidence" value="ECO:0007669"/>
    <property type="project" value="TreeGrafter"/>
</dbReference>
<keyword evidence="4 6" id="KW-1133">Transmembrane helix</keyword>
<dbReference type="PANTHER" id="PTHR10165">
    <property type="entry name" value="LIPID PHOSPHATE PHOSPHATASE"/>
    <property type="match status" value="1"/>
</dbReference>
<dbReference type="GeneID" id="106067306"/>
<evidence type="ECO:0000256" key="2">
    <source>
        <dbReference type="ARBA" id="ARBA00008816"/>
    </source>
</evidence>
<feature type="transmembrane region" description="Helical" evidence="6">
    <location>
        <begin position="115"/>
        <end position="139"/>
    </location>
</feature>
<feature type="transmembrane region" description="Helical" evidence="6">
    <location>
        <begin position="224"/>
        <end position="244"/>
    </location>
</feature>
<comment type="subcellular location">
    <subcellularLocation>
        <location evidence="1">Membrane</location>
        <topology evidence="1">Multi-pass membrane protein</topology>
    </subcellularLocation>
</comment>
<dbReference type="PANTHER" id="PTHR10165:SF174">
    <property type="entry name" value="PHOSPHATIDIC ACID PHOSPHATASE TYPE 2_HALOPEROXIDASE DOMAIN-CONTAINING PROTEIN"/>
    <property type="match status" value="1"/>
</dbReference>
<dbReference type="GO" id="GO:0007165">
    <property type="term" value="P:signal transduction"/>
    <property type="evidence" value="ECO:0007669"/>
    <property type="project" value="TreeGrafter"/>
</dbReference>
<accession>A0A9W3AIZ5</accession>
<evidence type="ECO:0000256" key="3">
    <source>
        <dbReference type="ARBA" id="ARBA00022692"/>
    </source>
</evidence>
<dbReference type="Gene3D" id="1.20.144.10">
    <property type="entry name" value="Phosphatidic acid phosphatase type 2/haloperoxidase"/>
    <property type="match status" value="1"/>
</dbReference>
<name>A0A9W3AIZ5_BIOGL</name>
<dbReference type="Pfam" id="PF01569">
    <property type="entry name" value="PAP2"/>
    <property type="match status" value="1"/>
</dbReference>
<gene>
    <name evidence="9" type="primary">LOC106067306</name>
</gene>
<feature type="transmembrane region" description="Helical" evidence="6">
    <location>
        <begin position="191"/>
        <end position="212"/>
    </location>
</feature>
<dbReference type="InterPro" id="IPR043216">
    <property type="entry name" value="PAP-like"/>
</dbReference>
<organism evidence="8 9">
    <name type="scientific">Biomphalaria glabrata</name>
    <name type="common">Bloodfluke planorb</name>
    <name type="synonym">Freshwater snail</name>
    <dbReference type="NCBI Taxonomy" id="6526"/>
    <lineage>
        <taxon>Eukaryota</taxon>
        <taxon>Metazoa</taxon>
        <taxon>Spiralia</taxon>
        <taxon>Lophotrochozoa</taxon>
        <taxon>Mollusca</taxon>
        <taxon>Gastropoda</taxon>
        <taxon>Heterobranchia</taxon>
        <taxon>Euthyneura</taxon>
        <taxon>Panpulmonata</taxon>
        <taxon>Hygrophila</taxon>
        <taxon>Lymnaeoidea</taxon>
        <taxon>Planorbidae</taxon>
        <taxon>Biomphalaria</taxon>
    </lineage>
</organism>
<proteinExistence type="inferred from homology"/>
<dbReference type="SUPFAM" id="SSF48317">
    <property type="entry name" value="Acid phosphatase/Vanadium-dependent haloperoxidase"/>
    <property type="match status" value="1"/>
</dbReference>
<reference evidence="9" key="1">
    <citation type="submission" date="2025-08" db="UniProtKB">
        <authorList>
            <consortium name="RefSeq"/>
        </authorList>
    </citation>
    <scope>IDENTIFICATION</scope>
</reference>
<protein>
    <submittedName>
        <fullName evidence="9">Phospholipid phosphatase 2-like</fullName>
    </submittedName>
</protein>
<feature type="transmembrane region" description="Helical" evidence="6">
    <location>
        <begin position="256"/>
        <end position="276"/>
    </location>
</feature>
<keyword evidence="3 6" id="KW-0812">Transmembrane</keyword>
<keyword evidence="5 6" id="KW-0472">Membrane</keyword>
<dbReference type="OrthoDB" id="8907274at2759"/>
<dbReference type="RefSeq" id="XP_055887088.1">
    <property type="nucleotide sequence ID" value="XM_056031113.1"/>
</dbReference>
<feature type="transmembrane region" description="Helical" evidence="6">
    <location>
        <begin position="28"/>
        <end position="49"/>
    </location>
</feature>
<keyword evidence="8" id="KW-1185">Reference proteome</keyword>
<dbReference type="Proteomes" id="UP001165740">
    <property type="component" value="Chromosome 5"/>
</dbReference>
<dbReference type="InterPro" id="IPR036938">
    <property type="entry name" value="PAP2/HPO_sf"/>
</dbReference>
<comment type="similarity">
    <text evidence="2">Belongs to the PA-phosphatase related phosphoesterase family.</text>
</comment>
<evidence type="ECO:0000256" key="6">
    <source>
        <dbReference type="SAM" id="Phobius"/>
    </source>
</evidence>
<dbReference type="GO" id="GO:0006644">
    <property type="term" value="P:phospholipid metabolic process"/>
    <property type="evidence" value="ECO:0007669"/>
    <property type="project" value="InterPro"/>
</dbReference>
<evidence type="ECO:0000256" key="4">
    <source>
        <dbReference type="ARBA" id="ARBA00022989"/>
    </source>
</evidence>
<evidence type="ECO:0000256" key="1">
    <source>
        <dbReference type="ARBA" id="ARBA00004141"/>
    </source>
</evidence>
<feature type="transmembrane region" description="Helical" evidence="6">
    <location>
        <begin position="75"/>
        <end position="95"/>
    </location>
</feature>
<evidence type="ECO:0000313" key="8">
    <source>
        <dbReference type="Proteomes" id="UP001165740"/>
    </source>
</evidence>
<evidence type="ECO:0000256" key="5">
    <source>
        <dbReference type="ARBA" id="ARBA00023136"/>
    </source>
</evidence>
<feature type="domain" description="Phosphatidic acid phosphatase type 2/haloperoxidase" evidence="7">
    <location>
        <begin position="120"/>
        <end position="271"/>
    </location>
</feature>
<dbReference type="AlphaFoldDB" id="A0A9W3AIZ5"/>
<dbReference type="InterPro" id="IPR000326">
    <property type="entry name" value="PAP2/HPO"/>
</dbReference>
<dbReference type="GO" id="GO:0005886">
    <property type="term" value="C:plasma membrane"/>
    <property type="evidence" value="ECO:0007669"/>
    <property type="project" value="TreeGrafter"/>
</dbReference>